<organism evidence="3 4">
    <name type="scientific">Aplosporella prunicola CBS 121167</name>
    <dbReference type="NCBI Taxonomy" id="1176127"/>
    <lineage>
        <taxon>Eukaryota</taxon>
        <taxon>Fungi</taxon>
        <taxon>Dikarya</taxon>
        <taxon>Ascomycota</taxon>
        <taxon>Pezizomycotina</taxon>
        <taxon>Dothideomycetes</taxon>
        <taxon>Dothideomycetes incertae sedis</taxon>
        <taxon>Botryosphaeriales</taxon>
        <taxon>Aplosporellaceae</taxon>
        <taxon>Aplosporella</taxon>
    </lineage>
</organism>
<keyword evidence="1" id="KW-0175">Coiled coil</keyword>
<protein>
    <submittedName>
        <fullName evidence="3">Uncharacterized protein</fullName>
    </submittedName>
</protein>
<dbReference type="AlphaFoldDB" id="A0A6A6BL45"/>
<dbReference type="EMBL" id="ML995480">
    <property type="protein sequence ID" value="KAF2144103.1"/>
    <property type="molecule type" value="Genomic_DNA"/>
</dbReference>
<feature type="compositionally biased region" description="Pro residues" evidence="2">
    <location>
        <begin position="248"/>
        <end position="261"/>
    </location>
</feature>
<reference evidence="3" key="1">
    <citation type="journal article" date="2020" name="Stud. Mycol.">
        <title>101 Dothideomycetes genomes: a test case for predicting lifestyles and emergence of pathogens.</title>
        <authorList>
            <person name="Haridas S."/>
            <person name="Albert R."/>
            <person name="Binder M."/>
            <person name="Bloem J."/>
            <person name="Labutti K."/>
            <person name="Salamov A."/>
            <person name="Andreopoulos B."/>
            <person name="Baker S."/>
            <person name="Barry K."/>
            <person name="Bills G."/>
            <person name="Bluhm B."/>
            <person name="Cannon C."/>
            <person name="Castanera R."/>
            <person name="Culley D."/>
            <person name="Daum C."/>
            <person name="Ezra D."/>
            <person name="Gonzalez J."/>
            <person name="Henrissat B."/>
            <person name="Kuo A."/>
            <person name="Liang C."/>
            <person name="Lipzen A."/>
            <person name="Lutzoni F."/>
            <person name="Magnuson J."/>
            <person name="Mondo S."/>
            <person name="Nolan M."/>
            <person name="Ohm R."/>
            <person name="Pangilinan J."/>
            <person name="Park H.-J."/>
            <person name="Ramirez L."/>
            <person name="Alfaro M."/>
            <person name="Sun H."/>
            <person name="Tritt A."/>
            <person name="Yoshinaga Y."/>
            <person name="Zwiers L.-H."/>
            <person name="Turgeon B."/>
            <person name="Goodwin S."/>
            <person name="Spatafora J."/>
            <person name="Crous P."/>
            <person name="Grigoriev I."/>
        </authorList>
    </citation>
    <scope>NUCLEOTIDE SEQUENCE</scope>
    <source>
        <strain evidence="3">CBS 121167</strain>
    </source>
</reference>
<proteinExistence type="predicted"/>
<evidence type="ECO:0000256" key="2">
    <source>
        <dbReference type="SAM" id="MobiDB-lite"/>
    </source>
</evidence>
<feature type="compositionally biased region" description="Acidic residues" evidence="2">
    <location>
        <begin position="339"/>
        <end position="357"/>
    </location>
</feature>
<dbReference type="GeneID" id="54300510"/>
<gene>
    <name evidence="3" type="ORF">K452DRAFT_306731</name>
</gene>
<keyword evidence="4" id="KW-1185">Reference proteome</keyword>
<sequence>MLPLHAMHHPSAIPVRDTVASASPIPLSSAASRQGSSRIVSPLTPPDNGVLAIHEAKTGSSADEWRQLLARARGNFENERKVWEQERQLYQRDIVRLQQALEAKEREFLVMATKLKQAELAVADPASFHTGIVSPTAEQKGSSPVKSPPTGFLPHHTNMQSPPIPGVPHPMTSFTVTHHGGDGSNEVDVSGDSLYGRMNCEEGPSSPVSTAANLSPPPPSYRRHAGHTPGKMGSFSIEHTPGEKTPRAPQPVAPEPVPQQPPVEIIEDAADYADDDDDDSEDEDPSMRSPLFLPSDPDKPAGAATLNLLEDKLASMFQHPEERTPAVLQHEPVSTSTSEDGEEEDAVPPLDLDEADTGAEVPGIKLRTKRSCNFGAPLGIMPRYRNASDFEDF</sequence>
<feature type="compositionally biased region" description="Polar residues" evidence="2">
    <location>
        <begin position="136"/>
        <end position="145"/>
    </location>
</feature>
<dbReference type="RefSeq" id="XP_033399815.1">
    <property type="nucleotide sequence ID" value="XM_033543013.1"/>
</dbReference>
<name>A0A6A6BL45_9PEZI</name>
<feature type="region of interest" description="Disordered" evidence="2">
    <location>
        <begin position="26"/>
        <end position="46"/>
    </location>
</feature>
<evidence type="ECO:0000256" key="1">
    <source>
        <dbReference type="SAM" id="Coils"/>
    </source>
</evidence>
<evidence type="ECO:0000313" key="3">
    <source>
        <dbReference type="EMBL" id="KAF2144103.1"/>
    </source>
</evidence>
<dbReference type="Proteomes" id="UP000799438">
    <property type="component" value="Unassembled WGS sequence"/>
</dbReference>
<feature type="region of interest" description="Disordered" evidence="2">
    <location>
        <begin position="317"/>
        <end position="364"/>
    </location>
</feature>
<evidence type="ECO:0000313" key="4">
    <source>
        <dbReference type="Proteomes" id="UP000799438"/>
    </source>
</evidence>
<feature type="region of interest" description="Disordered" evidence="2">
    <location>
        <begin position="132"/>
        <end position="304"/>
    </location>
</feature>
<accession>A0A6A6BL45</accession>
<feature type="coiled-coil region" evidence="1">
    <location>
        <begin position="73"/>
        <end position="107"/>
    </location>
</feature>
<feature type="compositionally biased region" description="Acidic residues" evidence="2">
    <location>
        <begin position="265"/>
        <end position="284"/>
    </location>
</feature>
<dbReference type="OrthoDB" id="3784117at2759"/>